<reference evidence="2" key="1">
    <citation type="journal article" date="2007" name="PLoS ONE">
        <title>The first genome sequence of an elite grapevine cultivar (Pinot noir Vitis vinifera L.): coping with a highly heterozygous genome.</title>
        <authorList>
            <person name="Velasco R."/>
            <person name="Zharkikh A."/>
            <person name="Troggio M."/>
            <person name="Cartwright D.A."/>
            <person name="Cestaro A."/>
            <person name="Pruss D."/>
            <person name="Pindo M."/>
            <person name="FitzGerald L.M."/>
            <person name="Vezzulli S."/>
            <person name="Reid J."/>
            <person name="Malacarne G."/>
            <person name="Iliev D."/>
            <person name="Coppola G."/>
            <person name="Wardell B."/>
            <person name="Micheletti D."/>
            <person name="Macalma T."/>
            <person name="Facci M."/>
            <person name="Mitchell J.T."/>
            <person name="Perazzolli M."/>
            <person name="Eldredge G."/>
            <person name="Gatto P."/>
            <person name="Oyzerski R."/>
            <person name="Moretto M."/>
            <person name="Gutin N."/>
            <person name="Stefanini M."/>
            <person name="Chen Y."/>
            <person name="Segala C."/>
            <person name="Davenport C."/>
            <person name="Dematte L."/>
            <person name="Mraz A."/>
            <person name="Battilana J."/>
            <person name="Stormo K."/>
            <person name="Costa F."/>
            <person name="Tao Q."/>
            <person name="Si-Ammour A."/>
            <person name="Harkins T."/>
            <person name="Lackey A."/>
            <person name="Perbost C."/>
            <person name="Taillon B."/>
            <person name="Stella A."/>
            <person name="Solovyev V."/>
            <person name="Fawcett J.A."/>
            <person name="Sterck L."/>
            <person name="Vandepoele K."/>
            <person name="Grando S.M."/>
            <person name="Toppo S."/>
            <person name="Moser C."/>
            <person name="Lanchbury J."/>
            <person name="Bogden R."/>
            <person name="Skolnick M."/>
            <person name="Sgaramella V."/>
            <person name="Bhatnagar S.K."/>
            <person name="Fontana P."/>
            <person name="Gutin A."/>
            <person name="Van de Peer Y."/>
            <person name="Salamini F."/>
            <person name="Viola R."/>
        </authorList>
    </citation>
    <scope>NUCLEOTIDE SEQUENCE</scope>
</reference>
<gene>
    <name evidence="2" type="ORF">VITISV_015285</name>
</gene>
<dbReference type="PANTHER" id="PTHR31704:SF37">
    <property type="entry name" value="HEAT SHOCK PROTEIN"/>
    <property type="match status" value="1"/>
</dbReference>
<proteinExistence type="predicted"/>
<dbReference type="AlphaFoldDB" id="A5BCJ9"/>
<accession>A5BCJ9</accession>
<evidence type="ECO:0000256" key="1">
    <source>
        <dbReference type="SAM" id="MobiDB-lite"/>
    </source>
</evidence>
<evidence type="ECO:0008006" key="3">
    <source>
        <dbReference type="Google" id="ProtNLM"/>
    </source>
</evidence>
<organism evidence="2">
    <name type="scientific">Vitis vinifera</name>
    <name type="common">Grape</name>
    <dbReference type="NCBI Taxonomy" id="29760"/>
    <lineage>
        <taxon>Eukaryota</taxon>
        <taxon>Viridiplantae</taxon>
        <taxon>Streptophyta</taxon>
        <taxon>Embryophyta</taxon>
        <taxon>Tracheophyta</taxon>
        <taxon>Spermatophyta</taxon>
        <taxon>Magnoliopsida</taxon>
        <taxon>eudicotyledons</taxon>
        <taxon>Gunneridae</taxon>
        <taxon>Pentapetalae</taxon>
        <taxon>rosids</taxon>
        <taxon>Vitales</taxon>
        <taxon>Vitaceae</taxon>
        <taxon>Viteae</taxon>
        <taxon>Vitis</taxon>
    </lineage>
</organism>
<feature type="compositionally biased region" description="Polar residues" evidence="1">
    <location>
        <begin position="1"/>
        <end position="14"/>
    </location>
</feature>
<protein>
    <recommendedName>
        <fullName evidence="3">Myb/SANT-like domain-containing protein</fullName>
    </recommendedName>
</protein>
<feature type="region of interest" description="Disordered" evidence="1">
    <location>
        <begin position="1"/>
        <end position="21"/>
    </location>
</feature>
<name>A5BCJ9_VITVI</name>
<sequence>MSSNKVQPLQQPSGEESEKQSKAYWDDITMDAFVKVCVAETLAGNRLNSHFSKLGWKNENPEAIKFKTKGLKNVEQLDLLFKDIVATGERAWAPSQGFVGQDVDDSSKNPTVLQRDIYKKFREEAKPSETDMASAFTTDGR</sequence>
<dbReference type="PANTHER" id="PTHR31704">
    <property type="entry name" value="MYB/SANT-LIKE DNA-BINDING DOMAIN PROTEIN-RELATED"/>
    <property type="match status" value="1"/>
</dbReference>
<evidence type="ECO:0000313" key="2">
    <source>
        <dbReference type="EMBL" id="CAN83094.1"/>
    </source>
</evidence>
<dbReference type="EMBL" id="AM454615">
    <property type="protein sequence ID" value="CAN83094.1"/>
    <property type="molecule type" value="Genomic_DNA"/>
</dbReference>